<reference evidence="18 19" key="1">
    <citation type="journal article" date="2013" name="PLoS Genet.">
        <title>Genomic mechanisms accounting for the adaptation to parasitism in nematode-trapping fungi.</title>
        <authorList>
            <person name="Meerupati T."/>
            <person name="Andersson K.M."/>
            <person name="Friman E."/>
            <person name="Kumar D."/>
            <person name="Tunlid A."/>
            <person name="Ahren D."/>
        </authorList>
    </citation>
    <scope>NUCLEOTIDE SEQUENCE [LARGE SCALE GENOMIC DNA]</scope>
    <source>
        <strain evidence="18 19">CBS 200.50</strain>
    </source>
</reference>
<feature type="region of interest" description="Disordered" evidence="15">
    <location>
        <begin position="465"/>
        <end position="608"/>
    </location>
</feature>
<dbReference type="eggNOG" id="KOG1472">
    <property type="taxonomic scope" value="Eukaryota"/>
</dbReference>
<dbReference type="Pfam" id="PF00583">
    <property type="entry name" value="Acetyltransf_1"/>
    <property type="match status" value="1"/>
</dbReference>
<feature type="compositionally biased region" description="Polar residues" evidence="15">
    <location>
        <begin position="498"/>
        <end position="508"/>
    </location>
</feature>
<dbReference type="HOGENOM" id="CLU_015741_1_2_1"/>
<dbReference type="SMART" id="SM00297">
    <property type="entry name" value="BROMO"/>
    <property type="match status" value="1"/>
</dbReference>
<dbReference type="PRINTS" id="PR00503">
    <property type="entry name" value="BROMODOMAIN"/>
</dbReference>
<comment type="catalytic activity">
    <reaction evidence="13">
        <text>L-lysyl-[protein] + acetyl-CoA = N(6)-acetyl-L-lysyl-[protein] + CoA + H(+)</text>
        <dbReference type="Rhea" id="RHEA:45948"/>
        <dbReference type="Rhea" id="RHEA-COMP:9752"/>
        <dbReference type="Rhea" id="RHEA-COMP:10731"/>
        <dbReference type="ChEBI" id="CHEBI:15378"/>
        <dbReference type="ChEBI" id="CHEBI:29969"/>
        <dbReference type="ChEBI" id="CHEBI:57287"/>
        <dbReference type="ChEBI" id="CHEBI:57288"/>
        <dbReference type="ChEBI" id="CHEBI:61930"/>
        <dbReference type="EC" id="2.3.1.48"/>
    </reaction>
</comment>
<dbReference type="InterPro" id="IPR018359">
    <property type="entry name" value="Bromodomain_CS"/>
</dbReference>
<evidence type="ECO:0000256" key="8">
    <source>
        <dbReference type="ARBA" id="ARBA00023117"/>
    </source>
</evidence>
<evidence type="ECO:0000256" key="2">
    <source>
        <dbReference type="ARBA" id="ARBA00008607"/>
    </source>
</evidence>
<dbReference type="InterPro" id="IPR000182">
    <property type="entry name" value="GNAT_dom"/>
</dbReference>
<feature type="region of interest" description="Disordered" evidence="15">
    <location>
        <begin position="1"/>
        <end position="56"/>
    </location>
</feature>
<evidence type="ECO:0000256" key="14">
    <source>
        <dbReference type="PROSITE-ProRule" id="PRU00035"/>
    </source>
</evidence>
<organism evidence="18 19">
    <name type="scientific">Dactylellina haptotyla (strain CBS 200.50)</name>
    <name type="common">Nematode-trapping fungus</name>
    <name type="synonym">Monacrosporium haptotylum</name>
    <dbReference type="NCBI Taxonomy" id="1284197"/>
    <lineage>
        <taxon>Eukaryota</taxon>
        <taxon>Fungi</taxon>
        <taxon>Dikarya</taxon>
        <taxon>Ascomycota</taxon>
        <taxon>Pezizomycotina</taxon>
        <taxon>Orbiliomycetes</taxon>
        <taxon>Orbiliales</taxon>
        <taxon>Orbiliaceae</taxon>
        <taxon>Dactylellina</taxon>
    </lineage>
</organism>
<keyword evidence="12" id="KW-0012">Acyltransferase</keyword>
<dbReference type="SUPFAM" id="SSF55729">
    <property type="entry name" value="Acyl-CoA N-acyltransferases (Nat)"/>
    <property type="match status" value="1"/>
</dbReference>
<dbReference type="GO" id="GO:0005634">
    <property type="term" value="C:nucleus"/>
    <property type="evidence" value="ECO:0007669"/>
    <property type="project" value="UniProtKB-SubCell"/>
</dbReference>
<feature type="compositionally biased region" description="Acidic residues" evidence="15">
    <location>
        <begin position="469"/>
        <end position="490"/>
    </location>
</feature>
<dbReference type="OrthoDB" id="1937912at2759"/>
<comment type="similarity">
    <text evidence="2">Belongs to the acetyltransferase family. GCN5 subfamily.</text>
</comment>
<feature type="region of interest" description="Disordered" evidence="15">
    <location>
        <begin position="409"/>
        <end position="448"/>
    </location>
</feature>
<evidence type="ECO:0000259" key="17">
    <source>
        <dbReference type="PROSITE" id="PS51186"/>
    </source>
</evidence>
<dbReference type="PROSITE" id="PS51186">
    <property type="entry name" value="GNAT"/>
    <property type="match status" value="1"/>
</dbReference>
<dbReference type="GO" id="GO:0070461">
    <property type="term" value="C:SAGA-type complex"/>
    <property type="evidence" value="ECO:0007669"/>
    <property type="project" value="UniProtKB-ARBA"/>
</dbReference>
<dbReference type="GO" id="GO:0045944">
    <property type="term" value="P:positive regulation of transcription by RNA polymerase II"/>
    <property type="evidence" value="ECO:0007669"/>
    <property type="project" value="TreeGrafter"/>
</dbReference>
<accession>S8AHZ8</accession>
<proteinExistence type="inferred from homology"/>
<feature type="domain" description="Bromo" evidence="16">
    <location>
        <begin position="315"/>
        <end position="385"/>
    </location>
</feature>
<gene>
    <name evidence="18" type="ORF">H072_3498</name>
</gene>
<feature type="compositionally biased region" description="Acidic residues" evidence="15">
    <location>
        <begin position="557"/>
        <end position="568"/>
    </location>
</feature>
<sequence length="608" mass="69863">MAPGVVKDEQKRKQSEDGDISMSEPSPKRLKSVDPTTPETSSHTAGEEEERPAKTVIQFKEKPAVIEERTGAIEFRVVANDNERDSMIILTGLKCIFQKQLPKMPRDYIARLVYDRTHLSIAIVKKPLEVVGGITYRPFKGRKFAEIVFCAISSDQQVKGYGAHLMSHLKDYVKATSDVMYFLTYADNYAIGYFKKQGFTKEITLDKSIWMGYIKDYEGGTLMQCSMLPRIKYLESGKMLAKQKECVHAKIRAISRSHVVYAPPKQWKSGIVKIDPLSILAIKESGWSPEMDELARQPKHAPHFAQLQHILNEMQNHPSAWPFQRPVSREDVADYYEVIKEPMDLETMENRLEADHYAAPEDFVRDAKLIFNNCRSYNNETTTYFKNANKLEKFLFSKLKEIPEWSAPSTLLEAKQGPQKSQTPTEYDEGGPEDMDDAIESEDTDEEYEGIEDYDELYDHIREESIVGGEDEEGEVGVEEQEEEEEEETFISDMERSPINTTPEQQGIYQPEVIIVDSSGEDNLSQVIDLDTQSEDSESSGSDEGKSDDNLVFQEFAEPDDEDDEDYEDRFTSDYGHRDTIRTRSFPQYHTSRHLRNPDKPHKFYQRI</sequence>
<feature type="compositionally biased region" description="Acidic residues" evidence="15">
    <location>
        <begin position="426"/>
        <end position="448"/>
    </location>
</feature>
<keyword evidence="8 14" id="KW-0103">Bromodomain</keyword>
<dbReference type="PANTHER" id="PTHR45750:SF3">
    <property type="entry name" value="HISTONE ACETYLTRANSFERASE"/>
    <property type="match status" value="1"/>
</dbReference>
<evidence type="ECO:0000256" key="13">
    <source>
        <dbReference type="ARBA" id="ARBA00048017"/>
    </source>
</evidence>
<dbReference type="InterPro" id="IPR016181">
    <property type="entry name" value="Acyl_CoA_acyltransferase"/>
</dbReference>
<dbReference type="InterPro" id="IPR037800">
    <property type="entry name" value="GCN5"/>
</dbReference>
<dbReference type="CDD" id="cd04301">
    <property type="entry name" value="NAT_SF"/>
    <property type="match status" value="1"/>
</dbReference>
<keyword evidence="5" id="KW-0808">Transferase</keyword>
<name>S8AHZ8_DACHA</name>
<dbReference type="PROSITE" id="PS50014">
    <property type="entry name" value="BROMODOMAIN_2"/>
    <property type="match status" value="1"/>
</dbReference>
<comment type="caution">
    <text evidence="18">The sequence shown here is derived from an EMBL/GenBank/DDBJ whole genome shotgun (WGS) entry which is preliminary data.</text>
</comment>
<dbReference type="FunFam" id="3.40.630.30:FF:000004">
    <property type="entry name" value="Histone acetyltransferase KAT2A"/>
    <property type="match status" value="1"/>
</dbReference>
<dbReference type="Proteomes" id="UP000015100">
    <property type="component" value="Unassembled WGS sequence"/>
</dbReference>
<evidence type="ECO:0000256" key="15">
    <source>
        <dbReference type="SAM" id="MobiDB-lite"/>
    </source>
</evidence>
<dbReference type="CDD" id="cd05509">
    <property type="entry name" value="Bromo_gcn5_like"/>
    <property type="match status" value="1"/>
</dbReference>
<keyword evidence="10" id="KW-0804">Transcription</keyword>
<evidence type="ECO:0000256" key="11">
    <source>
        <dbReference type="ARBA" id="ARBA00023242"/>
    </source>
</evidence>
<evidence type="ECO:0000256" key="9">
    <source>
        <dbReference type="ARBA" id="ARBA00023159"/>
    </source>
</evidence>
<dbReference type="PANTHER" id="PTHR45750">
    <property type="entry name" value="GH11602P"/>
    <property type="match status" value="1"/>
</dbReference>
<keyword evidence="6" id="KW-0156">Chromatin regulator</keyword>
<dbReference type="STRING" id="1284197.S8AHZ8"/>
<feature type="compositionally biased region" description="Basic and acidic residues" evidence="15">
    <location>
        <begin position="1"/>
        <end position="16"/>
    </location>
</feature>
<feature type="compositionally biased region" description="Basic and acidic residues" evidence="15">
    <location>
        <begin position="569"/>
        <end position="582"/>
    </location>
</feature>
<dbReference type="SUPFAM" id="SSF47370">
    <property type="entry name" value="Bromodomain"/>
    <property type="match status" value="1"/>
</dbReference>
<evidence type="ECO:0000256" key="10">
    <source>
        <dbReference type="ARBA" id="ARBA00023163"/>
    </source>
</evidence>
<keyword evidence="7" id="KW-0805">Transcription regulation</keyword>
<feature type="domain" description="N-acetyltransferase" evidence="17">
    <location>
        <begin position="73"/>
        <end position="228"/>
    </location>
</feature>
<evidence type="ECO:0000256" key="5">
    <source>
        <dbReference type="ARBA" id="ARBA00022679"/>
    </source>
</evidence>
<evidence type="ECO:0000313" key="19">
    <source>
        <dbReference type="Proteomes" id="UP000015100"/>
    </source>
</evidence>
<dbReference type="EMBL" id="AQGS01000111">
    <property type="protein sequence ID" value="EPS42509.1"/>
    <property type="molecule type" value="Genomic_DNA"/>
</dbReference>
<dbReference type="GO" id="GO:0010484">
    <property type="term" value="F:histone H3 acetyltransferase activity"/>
    <property type="evidence" value="ECO:0007669"/>
    <property type="project" value="TreeGrafter"/>
</dbReference>
<keyword evidence="19" id="KW-1185">Reference proteome</keyword>
<reference evidence="19" key="2">
    <citation type="submission" date="2013-04" db="EMBL/GenBank/DDBJ databases">
        <title>Genomic mechanisms accounting for the adaptation to parasitism in nematode-trapping fungi.</title>
        <authorList>
            <person name="Ahren D.G."/>
        </authorList>
    </citation>
    <scope>NUCLEOTIDE SEQUENCE [LARGE SCALE GENOMIC DNA]</scope>
    <source>
        <strain evidence="19">CBS 200.50</strain>
    </source>
</reference>
<dbReference type="FunFam" id="1.20.920.10:FF:000046">
    <property type="entry name" value="Histone acetyltransferase GCN5"/>
    <property type="match status" value="1"/>
</dbReference>
<dbReference type="PROSITE" id="PS00633">
    <property type="entry name" value="BROMODOMAIN_1"/>
    <property type="match status" value="1"/>
</dbReference>
<keyword evidence="9" id="KW-0010">Activator</keyword>
<evidence type="ECO:0000259" key="16">
    <source>
        <dbReference type="PROSITE" id="PS50014"/>
    </source>
</evidence>
<keyword evidence="11" id="KW-0539">Nucleus</keyword>
<evidence type="ECO:0000256" key="12">
    <source>
        <dbReference type="ARBA" id="ARBA00023315"/>
    </source>
</evidence>
<evidence type="ECO:0000256" key="7">
    <source>
        <dbReference type="ARBA" id="ARBA00023015"/>
    </source>
</evidence>
<dbReference type="Gene3D" id="3.40.630.30">
    <property type="match status" value="1"/>
</dbReference>
<feature type="compositionally biased region" description="Polar residues" evidence="15">
    <location>
        <begin position="34"/>
        <end position="44"/>
    </location>
</feature>
<dbReference type="Gene3D" id="1.20.920.10">
    <property type="entry name" value="Bromodomain-like"/>
    <property type="match status" value="1"/>
</dbReference>
<protein>
    <recommendedName>
        <fullName evidence="4">Histone acetyltransferase GCN5</fullName>
        <ecNumber evidence="3">2.3.1.48</ecNumber>
    </recommendedName>
</protein>
<evidence type="ECO:0000256" key="1">
    <source>
        <dbReference type="ARBA" id="ARBA00004123"/>
    </source>
</evidence>
<dbReference type="AlphaFoldDB" id="S8AHZ8"/>
<dbReference type="InterPro" id="IPR036427">
    <property type="entry name" value="Bromodomain-like_sf"/>
</dbReference>
<evidence type="ECO:0000256" key="3">
    <source>
        <dbReference type="ARBA" id="ARBA00013184"/>
    </source>
</evidence>
<comment type="subcellular location">
    <subcellularLocation>
        <location evidence="1">Nucleus</location>
    </subcellularLocation>
</comment>
<dbReference type="EC" id="2.3.1.48" evidence="3"/>
<evidence type="ECO:0000313" key="18">
    <source>
        <dbReference type="EMBL" id="EPS42509.1"/>
    </source>
</evidence>
<evidence type="ECO:0000256" key="4">
    <source>
        <dbReference type="ARBA" id="ARBA00019713"/>
    </source>
</evidence>
<dbReference type="InterPro" id="IPR001487">
    <property type="entry name" value="Bromodomain"/>
</dbReference>
<evidence type="ECO:0000256" key="6">
    <source>
        <dbReference type="ARBA" id="ARBA00022853"/>
    </source>
</evidence>
<dbReference type="Pfam" id="PF00439">
    <property type="entry name" value="Bromodomain"/>
    <property type="match status" value="1"/>
</dbReference>